<dbReference type="SMART" id="SM00563">
    <property type="entry name" value="PlsC"/>
    <property type="match status" value="1"/>
</dbReference>
<evidence type="ECO:0000256" key="3">
    <source>
        <dbReference type="ARBA" id="ARBA00023315"/>
    </source>
</evidence>
<gene>
    <name evidence="6" type="ORF">H663_015840</name>
</gene>
<protein>
    <submittedName>
        <fullName evidence="6">1-acyl-sn-glycerol-3-phosphate acyltransferase</fullName>
    </submittedName>
</protein>
<dbReference type="InterPro" id="IPR002123">
    <property type="entry name" value="Plipid/glycerol_acylTrfase"/>
</dbReference>
<feature type="transmembrane region" description="Helical" evidence="4">
    <location>
        <begin position="7"/>
        <end position="30"/>
    </location>
</feature>
<evidence type="ECO:0000313" key="7">
    <source>
        <dbReference type="Proteomes" id="UP000037507"/>
    </source>
</evidence>
<dbReference type="EMBL" id="LFYT02000025">
    <property type="protein sequence ID" value="PVE41679.1"/>
    <property type="molecule type" value="Genomic_DNA"/>
</dbReference>
<evidence type="ECO:0000256" key="2">
    <source>
        <dbReference type="ARBA" id="ARBA00022679"/>
    </source>
</evidence>
<dbReference type="Pfam" id="PF01553">
    <property type="entry name" value="Acyltransferase"/>
    <property type="match status" value="1"/>
</dbReference>
<dbReference type="AlphaFoldDB" id="A0A2T7UAI6"/>
<dbReference type="RefSeq" id="WP_053172393.1">
    <property type="nucleotide sequence ID" value="NZ_LFYT02000025.1"/>
</dbReference>
<dbReference type="OrthoDB" id="9812274at2"/>
<dbReference type="PANTHER" id="PTHR10434:SF40">
    <property type="entry name" value="1-ACYL-SN-GLYCEROL-3-PHOSPHATE ACYLTRANSFERASE"/>
    <property type="match status" value="1"/>
</dbReference>
<comment type="pathway">
    <text evidence="1">Lipid metabolism.</text>
</comment>
<sequence length="253" mass="28542">MNFIRSLIHVLWMTITVVPWALFVVLISYFISSTRLYWICAAWLRLAVNSGTWILGIENRIQGMENLPQGTKDPAVLLVKHQSTWETFVMPAIMPHPLAYVFKKELLHVPFFGWAMARMDMIHIDRKQRSRAFAKVVQQGRRLMQEGVWVIMFPEGTRIPRGQKGEYKTGGARLAIAAGVPVIPIAVTSARCWPTKAFIKTPGVVDISIGKAIPSEGRQAEELMLEVENWIEAEMHRLDPEAYPPASAASPAH</sequence>
<dbReference type="GO" id="GO:0006654">
    <property type="term" value="P:phosphatidic acid biosynthetic process"/>
    <property type="evidence" value="ECO:0007669"/>
    <property type="project" value="TreeGrafter"/>
</dbReference>
<proteinExistence type="predicted"/>
<comment type="caution">
    <text evidence="6">The sequence shown here is derived from an EMBL/GenBank/DDBJ whole genome shotgun (WGS) entry which is preliminary data.</text>
</comment>
<feature type="domain" description="Phospholipid/glycerol acyltransferase" evidence="5">
    <location>
        <begin position="75"/>
        <end position="190"/>
    </location>
</feature>
<dbReference type="GO" id="GO:0003841">
    <property type="term" value="F:1-acylglycerol-3-phosphate O-acyltransferase activity"/>
    <property type="evidence" value="ECO:0007669"/>
    <property type="project" value="TreeGrafter"/>
</dbReference>
<dbReference type="STRING" id="1293045.H663_09190"/>
<organism evidence="6 7">
    <name type="scientific">Limnohabitans planktonicus II-D5</name>
    <dbReference type="NCBI Taxonomy" id="1293045"/>
    <lineage>
        <taxon>Bacteria</taxon>
        <taxon>Pseudomonadati</taxon>
        <taxon>Pseudomonadota</taxon>
        <taxon>Betaproteobacteria</taxon>
        <taxon>Burkholderiales</taxon>
        <taxon>Comamonadaceae</taxon>
        <taxon>Limnohabitans</taxon>
    </lineage>
</organism>
<keyword evidence="4" id="KW-1133">Transmembrane helix</keyword>
<dbReference type="Proteomes" id="UP000037507">
    <property type="component" value="Unassembled WGS sequence"/>
</dbReference>
<keyword evidence="3 6" id="KW-0012">Acyltransferase</keyword>
<dbReference type="SUPFAM" id="SSF69593">
    <property type="entry name" value="Glycerol-3-phosphate (1)-acyltransferase"/>
    <property type="match status" value="1"/>
</dbReference>
<evidence type="ECO:0000313" key="6">
    <source>
        <dbReference type="EMBL" id="PVE41679.1"/>
    </source>
</evidence>
<name>A0A2T7UAI6_9BURK</name>
<evidence type="ECO:0000259" key="5">
    <source>
        <dbReference type="SMART" id="SM00563"/>
    </source>
</evidence>
<keyword evidence="7" id="KW-1185">Reference proteome</keyword>
<dbReference type="PANTHER" id="PTHR10434">
    <property type="entry name" value="1-ACYL-SN-GLYCEROL-3-PHOSPHATE ACYLTRANSFERASE"/>
    <property type="match status" value="1"/>
</dbReference>
<keyword evidence="2" id="KW-0808">Transferase</keyword>
<evidence type="ECO:0000256" key="1">
    <source>
        <dbReference type="ARBA" id="ARBA00005189"/>
    </source>
</evidence>
<reference evidence="6" key="1">
    <citation type="submission" date="2017-04" db="EMBL/GenBank/DDBJ databases">
        <title>Unexpected and diverse lifestyles within the genus Limnohabitans.</title>
        <authorList>
            <person name="Kasalicky V."/>
            <person name="Mehrshad M."/>
            <person name="Andrei S.-A."/>
            <person name="Salcher M."/>
            <person name="Kratochvilova H."/>
            <person name="Simek K."/>
            <person name="Ghai R."/>
        </authorList>
    </citation>
    <scope>NUCLEOTIDE SEQUENCE [LARGE SCALE GENOMIC DNA]</scope>
    <source>
        <strain evidence="6">II-D5</strain>
    </source>
</reference>
<keyword evidence="4" id="KW-0472">Membrane</keyword>
<keyword evidence="4" id="KW-0812">Transmembrane</keyword>
<accession>A0A2T7UAI6</accession>
<dbReference type="CDD" id="cd07989">
    <property type="entry name" value="LPLAT_AGPAT-like"/>
    <property type="match status" value="1"/>
</dbReference>
<evidence type="ECO:0000256" key="4">
    <source>
        <dbReference type="SAM" id="Phobius"/>
    </source>
</evidence>